<dbReference type="Pfam" id="PF02683">
    <property type="entry name" value="DsbD_TM"/>
    <property type="match status" value="1"/>
</dbReference>
<gene>
    <name evidence="10" type="ORF">HYR64_05770</name>
</gene>
<feature type="transmembrane region" description="Helical" evidence="6">
    <location>
        <begin position="495"/>
        <end position="514"/>
    </location>
</feature>
<feature type="signal peptide" evidence="7">
    <location>
        <begin position="1"/>
        <end position="23"/>
    </location>
</feature>
<keyword evidence="7" id="KW-0732">Signal</keyword>
<feature type="compositionally biased region" description="Polar residues" evidence="5">
    <location>
        <begin position="190"/>
        <end position="199"/>
    </location>
</feature>
<evidence type="ECO:0000256" key="4">
    <source>
        <dbReference type="ARBA" id="ARBA00023136"/>
    </source>
</evidence>
<dbReference type="Proteomes" id="UP000727962">
    <property type="component" value="Unassembled WGS sequence"/>
</dbReference>
<feature type="transmembrane region" description="Helical" evidence="6">
    <location>
        <begin position="464"/>
        <end position="483"/>
    </location>
</feature>
<dbReference type="Pfam" id="PF13899">
    <property type="entry name" value="Thioredoxin_7"/>
    <property type="match status" value="1"/>
</dbReference>
<feature type="transmembrane region" description="Helical" evidence="6">
    <location>
        <begin position="396"/>
        <end position="417"/>
    </location>
</feature>
<evidence type="ECO:0000313" key="11">
    <source>
        <dbReference type="Proteomes" id="UP000727962"/>
    </source>
</evidence>
<protein>
    <submittedName>
        <fullName evidence="10">Thioredoxin family protein</fullName>
    </submittedName>
</protein>
<dbReference type="Gene3D" id="3.40.30.10">
    <property type="entry name" value="Glutaredoxin"/>
    <property type="match status" value="1"/>
</dbReference>
<keyword evidence="2 6" id="KW-0812">Transmembrane</keyword>
<dbReference type="SUPFAM" id="SSF52833">
    <property type="entry name" value="Thioredoxin-like"/>
    <property type="match status" value="1"/>
</dbReference>
<dbReference type="GO" id="GO:0017004">
    <property type="term" value="P:cytochrome complex assembly"/>
    <property type="evidence" value="ECO:0007669"/>
    <property type="project" value="InterPro"/>
</dbReference>
<dbReference type="InterPro" id="IPR036929">
    <property type="entry name" value="DsbDN_sf"/>
</dbReference>
<evidence type="ECO:0000256" key="6">
    <source>
        <dbReference type="SAM" id="Phobius"/>
    </source>
</evidence>
<feature type="domain" description="Thiol:disulfide interchange protein DsbD N-terminal" evidence="9">
    <location>
        <begin position="43"/>
        <end position="147"/>
    </location>
</feature>
<organism evidence="10 11">
    <name type="scientific">Fimbriimonas ginsengisoli</name>
    <dbReference type="NCBI Taxonomy" id="1005039"/>
    <lineage>
        <taxon>Bacteria</taxon>
        <taxon>Bacillati</taxon>
        <taxon>Armatimonadota</taxon>
        <taxon>Fimbriimonadia</taxon>
        <taxon>Fimbriimonadales</taxon>
        <taxon>Fimbriimonadaceae</taxon>
        <taxon>Fimbriimonas</taxon>
    </lineage>
</organism>
<feature type="transmembrane region" description="Helical" evidence="6">
    <location>
        <begin position="289"/>
        <end position="311"/>
    </location>
</feature>
<evidence type="ECO:0000256" key="5">
    <source>
        <dbReference type="SAM" id="MobiDB-lite"/>
    </source>
</evidence>
<dbReference type="PANTHER" id="PTHR32234:SF0">
    <property type="entry name" value="THIOL:DISULFIDE INTERCHANGE PROTEIN DSBD"/>
    <property type="match status" value="1"/>
</dbReference>
<proteinExistence type="predicted"/>
<evidence type="ECO:0000259" key="8">
    <source>
        <dbReference type="Pfam" id="PF02683"/>
    </source>
</evidence>
<feature type="transmembrane region" description="Helical" evidence="6">
    <location>
        <begin position="323"/>
        <end position="343"/>
    </location>
</feature>
<dbReference type="EMBL" id="JACOSL010000037">
    <property type="protein sequence ID" value="MBI1756598.1"/>
    <property type="molecule type" value="Genomic_DNA"/>
</dbReference>
<feature type="transmembrane region" description="Helical" evidence="6">
    <location>
        <begin position="437"/>
        <end position="458"/>
    </location>
</feature>
<dbReference type="Gene3D" id="2.60.40.1250">
    <property type="entry name" value="Thiol:disulfide interchange protein DsbD, N-terminal domain"/>
    <property type="match status" value="1"/>
</dbReference>
<evidence type="ECO:0000256" key="1">
    <source>
        <dbReference type="ARBA" id="ARBA00004141"/>
    </source>
</evidence>
<evidence type="ECO:0000259" key="9">
    <source>
        <dbReference type="Pfam" id="PF11412"/>
    </source>
</evidence>
<feature type="transmembrane region" description="Helical" evidence="6">
    <location>
        <begin position="364"/>
        <end position="390"/>
    </location>
</feature>
<name>A0A931PTN2_FIMGI</name>
<keyword evidence="4 6" id="KW-0472">Membrane</keyword>
<dbReference type="Pfam" id="PF11412">
    <property type="entry name" value="DsbD_N"/>
    <property type="match status" value="1"/>
</dbReference>
<dbReference type="GO" id="GO:0016020">
    <property type="term" value="C:membrane"/>
    <property type="evidence" value="ECO:0007669"/>
    <property type="project" value="UniProtKB-SubCell"/>
</dbReference>
<comment type="subcellular location">
    <subcellularLocation>
        <location evidence="1">Membrane</location>
        <topology evidence="1">Multi-pass membrane protein</topology>
    </subcellularLocation>
</comment>
<dbReference type="GO" id="GO:0045454">
    <property type="term" value="P:cell redox homeostasis"/>
    <property type="evidence" value="ECO:0007669"/>
    <property type="project" value="TreeGrafter"/>
</dbReference>
<evidence type="ECO:0000256" key="2">
    <source>
        <dbReference type="ARBA" id="ARBA00022692"/>
    </source>
</evidence>
<feature type="chain" id="PRO_5037643065" evidence="7">
    <location>
        <begin position="24"/>
        <end position="646"/>
    </location>
</feature>
<feature type="transmembrane region" description="Helical" evidence="6">
    <location>
        <begin position="244"/>
        <end position="268"/>
    </location>
</feature>
<comment type="caution">
    <text evidence="10">The sequence shown here is derived from an EMBL/GenBank/DDBJ whole genome shotgun (WGS) entry which is preliminary data.</text>
</comment>
<dbReference type="InterPro" id="IPR003834">
    <property type="entry name" value="Cyt_c_assmbl_TM_dom"/>
</dbReference>
<dbReference type="PANTHER" id="PTHR32234">
    <property type="entry name" value="THIOL:DISULFIDE INTERCHANGE PROTEIN DSBD"/>
    <property type="match status" value="1"/>
</dbReference>
<keyword evidence="3 6" id="KW-1133">Transmembrane helix</keyword>
<dbReference type="InterPro" id="IPR036249">
    <property type="entry name" value="Thioredoxin-like_sf"/>
</dbReference>
<feature type="region of interest" description="Disordered" evidence="5">
    <location>
        <begin position="182"/>
        <end position="207"/>
    </location>
</feature>
<evidence type="ECO:0000313" key="10">
    <source>
        <dbReference type="EMBL" id="MBI1756598.1"/>
    </source>
</evidence>
<evidence type="ECO:0000256" key="7">
    <source>
        <dbReference type="SAM" id="SignalP"/>
    </source>
</evidence>
<dbReference type="AlphaFoldDB" id="A0A931PTN2"/>
<evidence type="ECO:0000256" key="3">
    <source>
        <dbReference type="ARBA" id="ARBA00022989"/>
    </source>
</evidence>
<dbReference type="InterPro" id="IPR028250">
    <property type="entry name" value="DsbDN"/>
</dbReference>
<sequence>MMLRASRCVLPILGALVGALGWAQPQNVPPKVSVALATTKVKPRAVATGVAKITFAPGLHGYQNPPSESYLIPVGLKIDPPFTLAGVKYPAGVDATVGGADKPVKTYSGTIAIPFSFRAPQSGGKQPLRLRVTYQQCDETTCYPPSEVSAVTIVEVAAGVLTAPVPNQPPLLVKPVRVPAKLQGPPTPAKGSSKQSQTAPSPSVVNPSPTTYAAVAATTTPTQPAPEREGLAGWIKHAFGSGNFWLIVPLLFLAGLAINLTPCVYPMVPITLSFFANQAHGSRATRLGLGFMYLLGIALMYGTLGGVAASLGATFGNLFESRWFSIGLGALMIGLALSMFDLYQIGIPAPLARQLKGRSGAVGALIMGLLVGVAAAPCAGPLIVAILAEIARLRSAALGTALFVAVGLGLGLPYMLLGALSSGAKSLPKAGGWMKTLKALLGLVVIGVGLNYLLLAFQRNLGDAAISWVWVGFYAVCGLYLLVEHGAEGRAAWALKGVALLALGGLIGGSYQSIQQRQADTLIGPGARQIAWQPFTPESFEAAKKSGKPIVVDGSANWCVQCRELDERVFLRPEAVAAMQNVVTLRIDWSTGVDPAYEVWTAKLFGIKGLPHVEILKPGGERSEARDTLDSPDDLIAALRRAGAAL</sequence>
<dbReference type="GO" id="GO:0015035">
    <property type="term" value="F:protein-disulfide reductase activity"/>
    <property type="evidence" value="ECO:0007669"/>
    <property type="project" value="TreeGrafter"/>
</dbReference>
<feature type="domain" description="Cytochrome C biogenesis protein transmembrane" evidence="8">
    <location>
        <begin position="244"/>
        <end position="450"/>
    </location>
</feature>
<accession>A0A931PTN2</accession>
<reference evidence="10" key="1">
    <citation type="submission" date="2020-07" db="EMBL/GenBank/DDBJ databases">
        <title>Huge and variable diversity of episymbiotic CPR bacteria and DPANN archaea in groundwater ecosystems.</title>
        <authorList>
            <person name="He C.Y."/>
            <person name="Keren R."/>
            <person name="Whittaker M."/>
            <person name="Farag I.F."/>
            <person name="Doudna J."/>
            <person name="Cate J.H.D."/>
            <person name="Banfield J.F."/>
        </authorList>
    </citation>
    <scope>NUCLEOTIDE SEQUENCE</scope>
    <source>
        <strain evidence="10">NC_groundwater_17_Pr7_B-0.1um_64_12</strain>
    </source>
</reference>